<evidence type="ECO:0000256" key="1">
    <source>
        <dbReference type="SAM" id="MobiDB-lite"/>
    </source>
</evidence>
<feature type="region of interest" description="Disordered" evidence="1">
    <location>
        <begin position="135"/>
        <end position="161"/>
    </location>
</feature>
<dbReference type="Proteomes" id="UP001642484">
    <property type="component" value="Unassembled WGS sequence"/>
</dbReference>
<evidence type="ECO:0000313" key="2">
    <source>
        <dbReference type="EMBL" id="CAK9098900.1"/>
    </source>
</evidence>
<name>A0ABP0RFF8_9DINO</name>
<feature type="compositionally biased region" description="Low complexity" evidence="1">
    <location>
        <begin position="338"/>
        <end position="347"/>
    </location>
</feature>
<evidence type="ECO:0000313" key="3">
    <source>
        <dbReference type="Proteomes" id="UP001642484"/>
    </source>
</evidence>
<feature type="compositionally biased region" description="Basic residues" evidence="1">
    <location>
        <begin position="362"/>
        <end position="376"/>
    </location>
</feature>
<dbReference type="EMBL" id="CAXAMN010025884">
    <property type="protein sequence ID" value="CAK9098900.1"/>
    <property type="molecule type" value="Genomic_DNA"/>
</dbReference>
<feature type="region of interest" description="Disordered" evidence="1">
    <location>
        <begin position="176"/>
        <end position="202"/>
    </location>
</feature>
<feature type="compositionally biased region" description="Basic residues" evidence="1">
    <location>
        <begin position="276"/>
        <end position="292"/>
    </location>
</feature>
<feature type="compositionally biased region" description="Acidic residues" evidence="1">
    <location>
        <begin position="176"/>
        <end position="185"/>
    </location>
</feature>
<gene>
    <name evidence="2" type="ORF">CCMP2556_LOCUS46815</name>
</gene>
<proteinExistence type="predicted"/>
<reference evidence="2 3" key="1">
    <citation type="submission" date="2024-02" db="EMBL/GenBank/DDBJ databases">
        <authorList>
            <person name="Chen Y."/>
            <person name="Shah S."/>
            <person name="Dougan E. K."/>
            <person name="Thang M."/>
            <person name="Chan C."/>
        </authorList>
    </citation>
    <scope>NUCLEOTIDE SEQUENCE [LARGE SCALE GENOMIC DNA]</scope>
</reference>
<keyword evidence="3" id="KW-1185">Reference proteome</keyword>
<feature type="compositionally biased region" description="Basic and acidic residues" evidence="1">
    <location>
        <begin position="296"/>
        <end position="309"/>
    </location>
</feature>
<feature type="compositionally biased region" description="Acidic residues" evidence="1">
    <location>
        <begin position="147"/>
        <end position="159"/>
    </location>
</feature>
<accession>A0ABP0RFF8</accession>
<protein>
    <submittedName>
        <fullName evidence="2">Uncharacterized protein</fullName>
    </submittedName>
</protein>
<feature type="region of interest" description="Disordered" evidence="1">
    <location>
        <begin position="273"/>
        <end position="408"/>
    </location>
</feature>
<organism evidence="2 3">
    <name type="scientific">Durusdinium trenchii</name>
    <dbReference type="NCBI Taxonomy" id="1381693"/>
    <lineage>
        <taxon>Eukaryota</taxon>
        <taxon>Sar</taxon>
        <taxon>Alveolata</taxon>
        <taxon>Dinophyceae</taxon>
        <taxon>Suessiales</taxon>
        <taxon>Symbiodiniaceae</taxon>
        <taxon>Durusdinium</taxon>
    </lineage>
</organism>
<feature type="compositionally biased region" description="Low complexity" evidence="1">
    <location>
        <begin position="392"/>
        <end position="401"/>
    </location>
</feature>
<comment type="caution">
    <text evidence="2">The sequence shown here is derived from an EMBL/GenBank/DDBJ whole genome shotgun (WGS) entry which is preliminary data.</text>
</comment>
<sequence>MKRAGETWWDFRTERTESRVHQQQSYLRRRRRRLLLLLPPPRHEKTGMKPLSFASPKTVFRCREVVKPFGSKCRVTPVMAAKRQRQAYVLKCTHSSDLFNEDRDLLSKSHCEDLEGEMDEDAEWADYGGRGWTFVTDEQDGLRDESSDGDDEEEEEEEKDGYRLDKLFGGAVHMEEEIEEGELEEHEQPAQEHKRRPPAAKFTTASELLSYKKYLTGLRDRQKDSEAEGILQALLSKKVRQADLEESGIRMELSSSHWQENGSPAIARLAQDLLKRRWQPRGKAGAKPRAKAAGKPQEKAAPKPAEAKPRAKAKSAMKALPKRMAVPKARANTKAAIKASPKMAVPKPKAKAKAKPQEKNKAHAKTKSKQSAKAKPTRAASKAGRAKAPNTRVKAATPRAKAAAKRHS</sequence>